<reference evidence="2 3" key="1">
    <citation type="submission" date="2018-12" db="EMBL/GenBank/DDBJ databases">
        <authorList>
            <person name="Kartti S."/>
            <person name="Manni A."/>
            <person name="Chemao El Fihri M.W."/>
            <person name="Laamarti M."/>
            <person name="Temsamani L."/>
            <person name="El Jamali J.E."/>
            <person name="Ouadghiri M."/>
            <person name="Ibrahimi A."/>
            <person name="Filati-Maltouf A."/>
        </authorList>
    </citation>
    <scope>NUCLEOTIDE SEQUENCE [LARGE SCALE GENOMIC DNA]</scope>
    <source>
        <strain evidence="2 3">MDMC339</strain>
    </source>
</reference>
<comment type="caution">
    <text evidence="2">The sequence shown here is derived from an EMBL/GenBank/DDBJ whole genome shotgun (WGS) entry which is preliminary data.</text>
</comment>
<dbReference type="SUPFAM" id="SSF47598">
    <property type="entry name" value="Ribbon-helix-helix"/>
    <property type="match status" value="1"/>
</dbReference>
<dbReference type="InterPro" id="IPR013321">
    <property type="entry name" value="Arc_rbn_hlx_hlx"/>
</dbReference>
<proteinExistence type="predicted"/>
<feature type="domain" description="Arc-like DNA binding" evidence="1">
    <location>
        <begin position="64"/>
        <end position="103"/>
    </location>
</feature>
<gene>
    <name evidence="2" type="ORF">EKL94_15530</name>
</gene>
<evidence type="ECO:0000313" key="2">
    <source>
        <dbReference type="EMBL" id="RTQ87502.1"/>
    </source>
</evidence>
<dbReference type="Gene3D" id="1.10.1220.10">
    <property type="entry name" value="Met repressor-like"/>
    <property type="match status" value="1"/>
</dbReference>
<dbReference type="GO" id="GO:0003677">
    <property type="term" value="F:DNA binding"/>
    <property type="evidence" value="ECO:0007669"/>
    <property type="project" value="UniProtKB-KW"/>
</dbReference>
<organism evidence="2 3">
    <name type="scientific">Stenotrophomonas maltophilia</name>
    <name type="common">Pseudomonas maltophilia</name>
    <name type="synonym">Xanthomonas maltophilia</name>
    <dbReference type="NCBI Taxonomy" id="40324"/>
    <lineage>
        <taxon>Bacteria</taxon>
        <taxon>Pseudomonadati</taxon>
        <taxon>Pseudomonadota</taxon>
        <taxon>Gammaproteobacteria</taxon>
        <taxon>Lysobacterales</taxon>
        <taxon>Lysobacteraceae</taxon>
        <taxon>Stenotrophomonas</taxon>
        <taxon>Stenotrophomonas maltophilia group</taxon>
    </lineage>
</organism>
<protein>
    <submittedName>
        <fullName evidence="2">Arc family DNA-binding protein</fullName>
    </submittedName>
</protein>
<name>A0A3S0JGS2_STEMA</name>
<dbReference type="EMBL" id="RXLZ01000047">
    <property type="protein sequence ID" value="RTQ87502.1"/>
    <property type="molecule type" value="Genomic_DNA"/>
</dbReference>
<keyword evidence="2" id="KW-0238">DNA-binding</keyword>
<dbReference type="InterPro" id="IPR010985">
    <property type="entry name" value="Ribbon_hlx_hlx"/>
</dbReference>
<dbReference type="Pfam" id="PF03869">
    <property type="entry name" value="Arc"/>
    <property type="match status" value="1"/>
</dbReference>
<dbReference type="Proteomes" id="UP000271705">
    <property type="component" value="Unassembled WGS sequence"/>
</dbReference>
<dbReference type="InterPro" id="IPR005569">
    <property type="entry name" value="Arc_DNA-bd_dom"/>
</dbReference>
<dbReference type="AlphaFoldDB" id="A0A3S0JGS2"/>
<accession>A0A3S0JGS2</accession>
<evidence type="ECO:0000259" key="1">
    <source>
        <dbReference type="Pfam" id="PF03869"/>
    </source>
</evidence>
<evidence type="ECO:0000313" key="3">
    <source>
        <dbReference type="Proteomes" id="UP000271705"/>
    </source>
</evidence>
<dbReference type="GO" id="GO:0006355">
    <property type="term" value="P:regulation of DNA-templated transcription"/>
    <property type="evidence" value="ECO:0007669"/>
    <property type="project" value="InterPro"/>
</dbReference>
<sequence>MAFPSACAPASAGCFFSGWRHAQCTWLPKWPCAPMRQGAAGGVRRPWMTPKWTDRCNAVNGKIEQVNFKMPAQLRSKLRSAAAGNRRSMTAEIVERLEASFQGAGTAKHLLVLRIESGDALCMDELLESMRRIQRESGIEFRSITVSVQPFNPRTEEQG</sequence>